<evidence type="ECO:0000313" key="5">
    <source>
        <dbReference type="Proteomes" id="UP001595855"/>
    </source>
</evidence>
<comment type="caution">
    <text evidence="4">The sequence shown here is derived from an EMBL/GenBank/DDBJ whole genome shotgun (WGS) entry which is preliminary data.</text>
</comment>
<feature type="region of interest" description="Disordered" evidence="2">
    <location>
        <begin position="148"/>
        <end position="171"/>
    </location>
</feature>
<feature type="domain" description="Tyr recombinase" evidence="3">
    <location>
        <begin position="1"/>
        <end position="203"/>
    </location>
</feature>
<accession>A0ABV9WQR0</accession>
<dbReference type="EMBL" id="JBHSJO010000001">
    <property type="protein sequence ID" value="MFC5014517.1"/>
    <property type="molecule type" value="Genomic_DNA"/>
</dbReference>
<protein>
    <submittedName>
        <fullName evidence="4">Tyrosine-type recombinase/integrase</fullName>
    </submittedName>
</protein>
<dbReference type="Proteomes" id="UP001595855">
    <property type="component" value="Unassembled WGS sequence"/>
</dbReference>
<name>A0ABV9WQR0_9ACTN</name>
<gene>
    <name evidence="4" type="ORF">ACFPRC_06465</name>
</gene>
<proteinExistence type="predicted"/>
<dbReference type="RefSeq" id="WP_161376414.1">
    <property type="nucleotide sequence ID" value="NZ_BAAATN010000001.1"/>
</dbReference>
<dbReference type="InterPro" id="IPR011010">
    <property type="entry name" value="DNA_brk_join_enz"/>
</dbReference>
<dbReference type="Gene3D" id="1.10.443.10">
    <property type="entry name" value="Intergrase catalytic core"/>
    <property type="match status" value="1"/>
</dbReference>
<sequence>MMEKAEADRPIGWRDSAMFAFGYRFLGRSIEDVDLNLEDLTITDDRVFVWLAEDRTHQGEEQTIILHDREDLRLVFRLRRYVNWLAEQGITTGPVWREILRSGRVASPETRATKGGGATKRGLYLRPQTVNDRVKHWFATAGLKSDGRPVSSHGLRADGATGLGTSGATDEELEAAGRWKKGSRIPREWYVRPTKNAARDLFKKVPVHDPNAQAQE</sequence>
<dbReference type="InterPro" id="IPR013762">
    <property type="entry name" value="Integrase-like_cat_sf"/>
</dbReference>
<keyword evidence="5" id="KW-1185">Reference proteome</keyword>
<organism evidence="4 5">
    <name type="scientific">Streptomyces lienomycini</name>
    <dbReference type="NCBI Taxonomy" id="284035"/>
    <lineage>
        <taxon>Bacteria</taxon>
        <taxon>Bacillati</taxon>
        <taxon>Actinomycetota</taxon>
        <taxon>Actinomycetes</taxon>
        <taxon>Kitasatosporales</taxon>
        <taxon>Streptomycetaceae</taxon>
        <taxon>Streptomyces</taxon>
    </lineage>
</organism>
<evidence type="ECO:0000256" key="1">
    <source>
        <dbReference type="ARBA" id="ARBA00023172"/>
    </source>
</evidence>
<evidence type="ECO:0000313" key="4">
    <source>
        <dbReference type="EMBL" id="MFC5014517.1"/>
    </source>
</evidence>
<reference evidence="5" key="1">
    <citation type="journal article" date="2019" name="Int. J. Syst. Evol. Microbiol.">
        <title>The Global Catalogue of Microorganisms (GCM) 10K type strain sequencing project: providing services to taxonomists for standard genome sequencing and annotation.</title>
        <authorList>
            <consortium name="The Broad Institute Genomics Platform"/>
            <consortium name="The Broad Institute Genome Sequencing Center for Infectious Disease"/>
            <person name="Wu L."/>
            <person name="Ma J."/>
        </authorList>
    </citation>
    <scope>NUCLEOTIDE SEQUENCE [LARGE SCALE GENOMIC DNA]</scope>
    <source>
        <strain evidence="5">CGMCC 4.1542</strain>
    </source>
</reference>
<dbReference type="SUPFAM" id="SSF56349">
    <property type="entry name" value="DNA breaking-rejoining enzymes"/>
    <property type="match status" value="1"/>
</dbReference>
<evidence type="ECO:0000256" key="2">
    <source>
        <dbReference type="SAM" id="MobiDB-lite"/>
    </source>
</evidence>
<dbReference type="PROSITE" id="PS51898">
    <property type="entry name" value="TYR_RECOMBINASE"/>
    <property type="match status" value="1"/>
</dbReference>
<evidence type="ECO:0000259" key="3">
    <source>
        <dbReference type="PROSITE" id="PS51898"/>
    </source>
</evidence>
<dbReference type="InterPro" id="IPR002104">
    <property type="entry name" value="Integrase_catalytic"/>
</dbReference>
<keyword evidence="1" id="KW-0233">DNA recombination</keyword>